<dbReference type="VEuPathDB" id="FungiDB:T551_02266"/>
<dbReference type="InterPro" id="IPR011047">
    <property type="entry name" value="Quinoprotein_ADH-like_sf"/>
</dbReference>
<evidence type="ECO:0000256" key="4">
    <source>
        <dbReference type="ARBA" id="ARBA00020824"/>
    </source>
</evidence>
<dbReference type="Pfam" id="PF25293">
    <property type="entry name" value="Beta-prop_EMC1_N"/>
    <property type="match status" value="1"/>
</dbReference>
<evidence type="ECO:0000259" key="13">
    <source>
        <dbReference type="Pfam" id="PF07774"/>
    </source>
</evidence>
<evidence type="ECO:0000256" key="6">
    <source>
        <dbReference type="ARBA" id="ARBA00022729"/>
    </source>
</evidence>
<dbReference type="SUPFAM" id="SSF50998">
    <property type="entry name" value="Quinoprotein alcohol dehydrogenase-like"/>
    <property type="match status" value="1"/>
</dbReference>
<evidence type="ECO:0000313" key="16">
    <source>
        <dbReference type="Proteomes" id="UP000053447"/>
    </source>
</evidence>
<evidence type="ECO:0000256" key="7">
    <source>
        <dbReference type="ARBA" id="ARBA00022824"/>
    </source>
</evidence>
<evidence type="ECO:0000256" key="2">
    <source>
        <dbReference type="ARBA" id="ARBA00007904"/>
    </source>
</evidence>
<dbReference type="STRING" id="1408657.A0A0W4ZKW1"/>
<reference evidence="16" key="1">
    <citation type="journal article" date="2016" name="Nat. Commun.">
        <title>Genome analysis of three Pneumocystis species reveals adaptation mechanisms to life exclusively in mammalian hosts.</title>
        <authorList>
            <person name="Ma L."/>
            <person name="Chen Z."/>
            <person name="Huang D.W."/>
            <person name="Kutty G."/>
            <person name="Ishihara M."/>
            <person name="Wang H."/>
            <person name="Abouelleil A."/>
            <person name="Bishop L."/>
            <person name="Davey E."/>
            <person name="Deng R."/>
            <person name="Deng X."/>
            <person name="Fan L."/>
            <person name="Fantoni G."/>
            <person name="Fitzgerald M."/>
            <person name="Gogineni E."/>
            <person name="Goldberg J.M."/>
            <person name="Handley G."/>
            <person name="Hu X."/>
            <person name="Huber C."/>
            <person name="Jiao X."/>
            <person name="Jones K."/>
            <person name="Levin J.Z."/>
            <person name="Liu Y."/>
            <person name="Macdonald P."/>
            <person name="Melnikov A."/>
            <person name="Raley C."/>
            <person name="Sassi M."/>
            <person name="Sherman B.T."/>
            <person name="Song X."/>
            <person name="Sykes S."/>
            <person name="Tran B."/>
            <person name="Walsh L."/>
            <person name="Xia Y."/>
            <person name="Yang J."/>
            <person name="Young S."/>
            <person name="Zeng Q."/>
            <person name="Zheng X."/>
            <person name="Stephens R."/>
            <person name="Nusbaum C."/>
            <person name="Birren B.W."/>
            <person name="Azadi P."/>
            <person name="Lempicki R.A."/>
            <person name="Cuomo C.A."/>
            <person name="Kovacs J.A."/>
        </authorList>
    </citation>
    <scope>NUCLEOTIDE SEQUENCE [LARGE SCALE GENOMIC DNA]</scope>
    <source>
        <strain evidence="16">RU7</strain>
    </source>
</reference>
<dbReference type="InterPro" id="IPR058545">
    <property type="entry name" value="Beta-prop_EMC1_1st"/>
</dbReference>
<proteinExistence type="inferred from homology"/>
<dbReference type="Gene3D" id="2.130.10.10">
    <property type="entry name" value="YVTN repeat-like/Quinoprotein amine dehydrogenase"/>
    <property type="match status" value="1"/>
</dbReference>
<evidence type="ECO:0000256" key="10">
    <source>
        <dbReference type="ARBA" id="ARBA00023180"/>
    </source>
</evidence>
<keyword evidence="10" id="KW-0325">Glycoprotein</keyword>
<name>A0A0W4ZKW1_PNEJ7</name>
<comment type="caution">
    <text evidence="15">The sequence shown here is derived from an EMBL/GenBank/DDBJ whole genome shotgun (WGS) entry which is preliminary data.</text>
</comment>
<evidence type="ECO:0000256" key="8">
    <source>
        <dbReference type="ARBA" id="ARBA00022989"/>
    </source>
</evidence>
<dbReference type="InterPro" id="IPR026895">
    <property type="entry name" value="EMC1"/>
</dbReference>
<evidence type="ECO:0000256" key="5">
    <source>
        <dbReference type="ARBA" id="ARBA00022692"/>
    </source>
</evidence>
<feature type="domain" description="EMC1 first beta-propeller" evidence="14">
    <location>
        <begin position="39"/>
        <end position="414"/>
    </location>
</feature>
<dbReference type="PANTHER" id="PTHR21573">
    <property type="entry name" value="ER MEMBRANE PROTEIN COMPLEX SUBUNIT 1"/>
    <property type="match status" value="1"/>
</dbReference>
<gene>
    <name evidence="15" type="ORF">T551_02266</name>
</gene>
<dbReference type="EMBL" id="LFWA01000010">
    <property type="protein sequence ID" value="KTW28992.1"/>
    <property type="molecule type" value="Genomic_DNA"/>
</dbReference>
<comment type="similarity">
    <text evidence="2">Belongs to the EMC1 family.</text>
</comment>
<dbReference type="Proteomes" id="UP000053447">
    <property type="component" value="Unassembled WGS sequence"/>
</dbReference>
<keyword evidence="7" id="KW-0256">Endoplasmic reticulum</keyword>
<dbReference type="SMART" id="SM00564">
    <property type="entry name" value="PQQ"/>
    <property type="match status" value="3"/>
</dbReference>
<dbReference type="AlphaFoldDB" id="A0A0W4ZKW1"/>
<comment type="subunit">
    <text evidence="3">Component of the ER membrane protein complex (EMC).</text>
</comment>
<feature type="chain" id="PRO_5006933841" description="ER membrane protein complex subunit 1" evidence="12">
    <location>
        <begin position="19"/>
        <end position="963"/>
    </location>
</feature>
<dbReference type="InterPro" id="IPR011678">
    <property type="entry name" value="EMC1_C"/>
</dbReference>
<evidence type="ECO:0000256" key="12">
    <source>
        <dbReference type="SAM" id="SignalP"/>
    </source>
</evidence>
<dbReference type="GO" id="GO:0034975">
    <property type="term" value="P:protein folding in endoplasmic reticulum"/>
    <property type="evidence" value="ECO:0007669"/>
    <property type="project" value="TreeGrafter"/>
</dbReference>
<keyword evidence="5 11" id="KW-0812">Transmembrane</keyword>
<sequence>MRKLKFLYLFITFSLIQAIFENETISFHIPLIGLPLKNFIFFYKPISKDMLIYIATEKNILAAINSKNGNLVWRQEFAENDPINIVKPLNSRIITLSNSSIVRAWNALTGFLIWEKTFLSPFPINKYDINFFENNTTSNSDIIILTSNIICSLNSNTGAQIWNYNQKAKTSPLFLSISNSFIYLIESVVLSNIYSFSVSKLNGKTGDIITSNYLSSIPKPEDIIYVGSLPLPIIAWKNSNTNSSIYIHIFDSNITHVINTESSFDFVKFYVPEYSNTTSPSVLLHFTSSPTKKSWASVYLFNSSSSISKLYEISSVSSMSHFFSTNYMSNTFFIHSFINRLGFININIYSDKNNSILNTWNIFQNRSYHSYLEQIVSKILKITDKSVIIKSIIVTHDALIYMVKESSILWTRDESLAYSIHAEFLELPQKQIVLSKNSIKKKQKSLVSTYINRIIRHISELKEIQKYLYLFREKIIKFSKNTIIIKKNISGKDIFGFRKIIIVITSKGKILALDSFYSGTILWSNQLGDEFDYKGLWIVKKSKTLNDSPPVIAILGMNFKNMYFWRINGLTGETLSLKKVSNNIKNSFILDHHLIKNFDEKIIVTITNDKKIILLYDTSKNFPISELKNLSNVYFSTKNSNTLEGYFINFKNLYANTTWTINFPSSQFIISTSFKNKNEKIASIGRVLGDRSVLYKYLNPHLLAVLTGDKMDLKLNVYLIDIVKGMILYTKHYNNVDISKGAKILLAENWIVYQFWVESPTKGYQIVTSELYESKEKNKKNKETNLSSINNVPLPFVISQAYLYPRKIQALTTVLTRHGITSRDIVSYVDSNKVIMIPKKLLDPRRPILINNKMPAESIEEGLIPYQVNLFKDSEIVISHKNEIYGIKNILSSSTLLESTSIILTYGHDIFFTYVTPSNSFDILNPNFNKIQLLLTIFALIAGLFLLRSMIKTKLLKRRWKVL</sequence>
<evidence type="ECO:0000256" key="3">
    <source>
        <dbReference type="ARBA" id="ARBA00011276"/>
    </source>
</evidence>
<feature type="signal peptide" evidence="12">
    <location>
        <begin position="1"/>
        <end position="18"/>
    </location>
</feature>
<evidence type="ECO:0000259" key="14">
    <source>
        <dbReference type="Pfam" id="PF25293"/>
    </source>
</evidence>
<dbReference type="PANTHER" id="PTHR21573:SF0">
    <property type="entry name" value="ER MEMBRANE PROTEIN COMPLEX SUBUNIT 1"/>
    <property type="match status" value="1"/>
</dbReference>
<protein>
    <recommendedName>
        <fullName evidence="4">ER membrane protein complex subunit 1</fullName>
    </recommendedName>
</protein>
<comment type="subcellular location">
    <subcellularLocation>
        <location evidence="1">Endoplasmic reticulum membrane</location>
        <topology evidence="1">Single-pass type I membrane protein</topology>
    </subcellularLocation>
</comment>
<feature type="transmembrane region" description="Helical" evidence="11">
    <location>
        <begin position="931"/>
        <end position="951"/>
    </location>
</feature>
<keyword evidence="6 12" id="KW-0732">Signal</keyword>
<organism evidence="15 16">
    <name type="scientific">Pneumocystis jirovecii (strain RU7)</name>
    <name type="common">Human pneumocystis pneumonia agent</name>
    <dbReference type="NCBI Taxonomy" id="1408657"/>
    <lineage>
        <taxon>Eukaryota</taxon>
        <taxon>Fungi</taxon>
        <taxon>Dikarya</taxon>
        <taxon>Ascomycota</taxon>
        <taxon>Taphrinomycotina</taxon>
        <taxon>Pneumocystomycetes</taxon>
        <taxon>Pneumocystaceae</taxon>
        <taxon>Pneumocystis</taxon>
    </lineage>
</organism>
<dbReference type="GO" id="GO:0072546">
    <property type="term" value="C:EMC complex"/>
    <property type="evidence" value="ECO:0007669"/>
    <property type="project" value="InterPro"/>
</dbReference>
<feature type="domain" description="ER membrane protein complex subunit 1 C-terminal" evidence="13">
    <location>
        <begin position="747"/>
        <end position="960"/>
    </location>
</feature>
<dbReference type="InterPro" id="IPR015943">
    <property type="entry name" value="WD40/YVTN_repeat-like_dom_sf"/>
</dbReference>
<dbReference type="eggNOG" id="KOG2103">
    <property type="taxonomic scope" value="Eukaryota"/>
</dbReference>
<evidence type="ECO:0000256" key="11">
    <source>
        <dbReference type="SAM" id="Phobius"/>
    </source>
</evidence>
<evidence type="ECO:0000256" key="9">
    <source>
        <dbReference type="ARBA" id="ARBA00023136"/>
    </source>
</evidence>
<keyword evidence="9 11" id="KW-0472">Membrane</keyword>
<evidence type="ECO:0000313" key="15">
    <source>
        <dbReference type="EMBL" id="KTW28992.1"/>
    </source>
</evidence>
<accession>A0A0W4ZKW1</accession>
<dbReference type="InterPro" id="IPR018391">
    <property type="entry name" value="PQQ_b-propeller_rpt"/>
</dbReference>
<evidence type="ECO:0000256" key="1">
    <source>
        <dbReference type="ARBA" id="ARBA00004115"/>
    </source>
</evidence>
<keyword evidence="16" id="KW-1185">Reference proteome</keyword>
<dbReference type="RefSeq" id="XP_018229101.1">
    <property type="nucleotide sequence ID" value="XM_018374529.1"/>
</dbReference>
<dbReference type="GeneID" id="28940784"/>
<dbReference type="OrthoDB" id="28092at2759"/>
<dbReference type="Pfam" id="PF07774">
    <property type="entry name" value="EMC1_C"/>
    <property type="match status" value="1"/>
</dbReference>
<keyword evidence="8 11" id="KW-1133">Transmembrane helix</keyword>